<sequence>MKKQAHSHLTAEKLVPLLHEFVQFPSEQTDLQETDPAVHAFIRDCAAPRFREVGAEIRFDAHGNLIAEAGPVDGRASLLFVAYAMTHPANRMTDPFAPRTIETDRGPAVRGRGVAEQKTALTAVLGALAQAIAEDRLDGRLTVVLTTAGETGRHDAVRAAMADIARTPDYAVICIGTDGRIATGNKGRVDFDIQVHGKASHSSAPWNGINALSGARRVLEALEDFDLDVADHPTFGPATLTPTALKTLPNATHTVPDTATITYDRRVLPGEVPEQAFEALTSRIGIDAPWSLSFEPGPIMYPNELDETGPFFAKLRAAFDRSGYRKAESFACNFALDAGFFAREGAAAVMLGPGEVAQFHSDEENVLVEDLVGIAKVYYELICECVGETREAGQDARG</sequence>
<dbReference type="Pfam" id="PF07687">
    <property type="entry name" value="M20_dimer"/>
    <property type="match status" value="1"/>
</dbReference>
<evidence type="ECO:0000259" key="6">
    <source>
        <dbReference type="Pfam" id="PF07687"/>
    </source>
</evidence>
<dbReference type="InterPro" id="IPR050072">
    <property type="entry name" value="Peptidase_M20A"/>
</dbReference>
<dbReference type="SUPFAM" id="SSF55031">
    <property type="entry name" value="Bacterial exopeptidase dimerisation domain"/>
    <property type="match status" value="1"/>
</dbReference>
<dbReference type="InterPro" id="IPR036264">
    <property type="entry name" value="Bact_exopeptidase_dim_dom"/>
</dbReference>
<keyword evidence="5" id="KW-0862">Zinc</keyword>
<dbReference type="GO" id="GO:0008777">
    <property type="term" value="F:acetylornithine deacetylase activity"/>
    <property type="evidence" value="ECO:0007669"/>
    <property type="project" value="UniProtKB-EC"/>
</dbReference>
<feature type="domain" description="Peptidase M20 dimerisation" evidence="6">
    <location>
        <begin position="183"/>
        <end position="285"/>
    </location>
</feature>
<dbReference type="InterPro" id="IPR011650">
    <property type="entry name" value="Peptidase_M20_dimer"/>
</dbReference>
<dbReference type="EC" id="3.5.1.16" evidence="7"/>
<dbReference type="Proteomes" id="UP000187059">
    <property type="component" value="Chromosome"/>
</dbReference>
<evidence type="ECO:0000256" key="3">
    <source>
        <dbReference type="ARBA" id="ARBA00022723"/>
    </source>
</evidence>
<dbReference type="KEGG" id="paby:Ga0080574_TMP3261"/>
<accession>A0A1P8UW13</accession>
<comment type="similarity">
    <text evidence="2">Belongs to the peptidase M20A family.</text>
</comment>
<evidence type="ECO:0000256" key="5">
    <source>
        <dbReference type="ARBA" id="ARBA00022833"/>
    </source>
</evidence>
<reference evidence="7 8" key="1">
    <citation type="submission" date="2016-04" db="EMBL/GenBank/DDBJ databases">
        <title>Deep-sea bacteria in the southern Pacific.</title>
        <authorList>
            <person name="Tang K."/>
        </authorList>
    </citation>
    <scope>NUCLEOTIDE SEQUENCE [LARGE SCALE GENOMIC DNA]</scope>
    <source>
        <strain evidence="7 8">JLT2014</strain>
    </source>
</reference>
<protein>
    <submittedName>
        <fullName evidence="7">Acetylornithine deacetylase</fullName>
        <ecNumber evidence="7">3.5.1.16</ecNumber>
    </submittedName>
</protein>
<dbReference type="Gene3D" id="3.40.630.10">
    <property type="entry name" value="Zn peptidases"/>
    <property type="match status" value="1"/>
</dbReference>
<dbReference type="EMBL" id="CP015093">
    <property type="protein sequence ID" value="APZ53595.1"/>
    <property type="molecule type" value="Genomic_DNA"/>
</dbReference>
<dbReference type="SUPFAM" id="SSF53187">
    <property type="entry name" value="Zn-dependent exopeptidases"/>
    <property type="match status" value="1"/>
</dbReference>
<dbReference type="AlphaFoldDB" id="A0A1P8UW13"/>
<dbReference type="Pfam" id="PF01546">
    <property type="entry name" value="Peptidase_M20"/>
    <property type="match status" value="1"/>
</dbReference>
<dbReference type="STRING" id="1250539.Ga0080574_TMP3261"/>
<evidence type="ECO:0000256" key="2">
    <source>
        <dbReference type="ARBA" id="ARBA00006247"/>
    </source>
</evidence>
<keyword evidence="8" id="KW-1185">Reference proteome</keyword>
<keyword evidence="4 7" id="KW-0378">Hydrolase</keyword>
<gene>
    <name evidence="7" type="ORF">Ga0080574_TMP3261</name>
</gene>
<dbReference type="OrthoDB" id="9809784at2"/>
<dbReference type="PANTHER" id="PTHR43808">
    <property type="entry name" value="ACETYLORNITHINE DEACETYLASE"/>
    <property type="match status" value="1"/>
</dbReference>
<comment type="cofactor">
    <cofactor evidence="1">
        <name>Zn(2+)</name>
        <dbReference type="ChEBI" id="CHEBI:29105"/>
    </cofactor>
</comment>
<dbReference type="Gene3D" id="3.30.70.360">
    <property type="match status" value="1"/>
</dbReference>
<dbReference type="InterPro" id="IPR002933">
    <property type="entry name" value="Peptidase_M20"/>
</dbReference>
<evidence type="ECO:0000256" key="1">
    <source>
        <dbReference type="ARBA" id="ARBA00001947"/>
    </source>
</evidence>
<dbReference type="GO" id="GO:0046872">
    <property type="term" value="F:metal ion binding"/>
    <property type="evidence" value="ECO:0007669"/>
    <property type="project" value="UniProtKB-KW"/>
</dbReference>
<organism evidence="7 8">
    <name type="scientific">Salipiger abyssi</name>
    <dbReference type="NCBI Taxonomy" id="1250539"/>
    <lineage>
        <taxon>Bacteria</taxon>
        <taxon>Pseudomonadati</taxon>
        <taxon>Pseudomonadota</taxon>
        <taxon>Alphaproteobacteria</taxon>
        <taxon>Rhodobacterales</taxon>
        <taxon>Roseobacteraceae</taxon>
        <taxon>Salipiger</taxon>
    </lineage>
</organism>
<evidence type="ECO:0000313" key="7">
    <source>
        <dbReference type="EMBL" id="APZ53595.1"/>
    </source>
</evidence>
<dbReference type="RefSeq" id="WP_076702176.1">
    <property type="nucleotide sequence ID" value="NZ_CP015093.1"/>
</dbReference>
<evidence type="ECO:0000256" key="4">
    <source>
        <dbReference type="ARBA" id="ARBA00022801"/>
    </source>
</evidence>
<evidence type="ECO:0000313" key="8">
    <source>
        <dbReference type="Proteomes" id="UP000187059"/>
    </source>
</evidence>
<dbReference type="PANTHER" id="PTHR43808:SF8">
    <property type="entry name" value="PEPTIDASE M20 DIMERISATION DOMAIN-CONTAINING PROTEIN"/>
    <property type="match status" value="1"/>
</dbReference>
<name>A0A1P8UW13_9RHOB</name>
<keyword evidence="3" id="KW-0479">Metal-binding</keyword>
<proteinExistence type="inferred from homology"/>